<evidence type="ECO:0000313" key="1">
    <source>
        <dbReference type="EMBL" id="MBA4626391.1"/>
    </source>
</evidence>
<accession>A0A7C8YUG7</accession>
<protein>
    <submittedName>
        <fullName evidence="1">Uncharacterized protein</fullName>
    </submittedName>
</protein>
<organism evidence="1">
    <name type="scientific">Opuntia streptacantha</name>
    <name type="common">Prickly pear cactus</name>
    <name type="synonym">Opuntia cardona</name>
    <dbReference type="NCBI Taxonomy" id="393608"/>
    <lineage>
        <taxon>Eukaryota</taxon>
        <taxon>Viridiplantae</taxon>
        <taxon>Streptophyta</taxon>
        <taxon>Embryophyta</taxon>
        <taxon>Tracheophyta</taxon>
        <taxon>Spermatophyta</taxon>
        <taxon>Magnoliopsida</taxon>
        <taxon>eudicotyledons</taxon>
        <taxon>Gunneridae</taxon>
        <taxon>Pentapetalae</taxon>
        <taxon>Caryophyllales</taxon>
        <taxon>Cactineae</taxon>
        <taxon>Cactaceae</taxon>
        <taxon>Opuntioideae</taxon>
        <taxon>Opuntia</taxon>
    </lineage>
</organism>
<dbReference type="AlphaFoldDB" id="A0A7C8YUG7"/>
<name>A0A7C8YUG7_OPUST</name>
<reference evidence="1" key="1">
    <citation type="journal article" date="2013" name="J. Plant Res.">
        <title>Effect of fungi and light on seed germination of three Opuntia species from semiarid lands of central Mexico.</title>
        <authorList>
            <person name="Delgado-Sanchez P."/>
            <person name="Jimenez-Bremont J.F."/>
            <person name="Guerrero-Gonzalez Mde L."/>
            <person name="Flores J."/>
        </authorList>
    </citation>
    <scope>NUCLEOTIDE SEQUENCE</scope>
    <source>
        <tissue evidence="1">Cladode</tissue>
    </source>
</reference>
<proteinExistence type="predicted"/>
<dbReference type="EMBL" id="GISG01056372">
    <property type="protein sequence ID" value="MBA4626391.1"/>
    <property type="molecule type" value="Transcribed_RNA"/>
</dbReference>
<sequence>MLSNFMIAVENHACSFRSQSILVYIRRYRGHPLHSEIEGWNWIPEFASKRQYKTSKAKINMQADAIAYRQLAKLFNWVNNSMRKPRCRSNNQDGVFVDTSFYSFHICLKFIVHLDTPKLDVEVMCSLVIRRVRRCRNNHFRLGDSFFCSHVVTR</sequence>
<reference evidence="1" key="2">
    <citation type="submission" date="2020-07" db="EMBL/GenBank/DDBJ databases">
        <authorList>
            <person name="Vera ALvarez R."/>
            <person name="Arias-Moreno D.M."/>
            <person name="Jimenez-Jacinto V."/>
            <person name="Jimenez-Bremont J.F."/>
            <person name="Swaminathan K."/>
            <person name="Moose S.P."/>
            <person name="Guerrero-Gonzalez M.L."/>
            <person name="Marino-Ramirez L."/>
            <person name="Landsman D."/>
            <person name="Rodriguez-Kessler M."/>
            <person name="Delgado-Sanchez P."/>
        </authorList>
    </citation>
    <scope>NUCLEOTIDE SEQUENCE</scope>
    <source>
        <tissue evidence="1">Cladode</tissue>
    </source>
</reference>